<feature type="non-terminal residue" evidence="1">
    <location>
        <position position="1"/>
    </location>
</feature>
<dbReference type="Proteomes" id="UP001195769">
    <property type="component" value="Unassembled WGS sequence"/>
</dbReference>
<evidence type="ECO:0000313" key="2">
    <source>
        <dbReference type="Proteomes" id="UP001195769"/>
    </source>
</evidence>
<organism evidence="1 2">
    <name type="scientific">Suillus fuscotomentosus</name>
    <dbReference type="NCBI Taxonomy" id="1912939"/>
    <lineage>
        <taxon>Eukaryota</taxon>
        <taxon>Fungi</taxon>
        <taxon>Dikarya</taxon>
        <taxon>Basidiomycota</taxon>
        <taxon>Agaricomycotina</taxon>
        <taxon>Agaricomycetes</taxon>
        <taxon>Agaricomycetidae</taxon>
        <taxon>Boletales</taxon>
        <taxon>Suillineae</taxon>
        <taxon>Suillaceae</taxon>
        <taxon>Suillus</taxon>
    </lineage>
</organism>
<proteinExistence type="predicted"/>
<dbReference type="GeneID" id="64668111"/>
<evidence type="ECO:0000313" key="1">
    <source>
        <dbReference type="EMBL" id="KAG1905035.1"/>
    </source>
</evidence>
<dbReference type="EMBL" id="JABBWK010000008">
    <property type="protein sequence ID" value="KAG1905035.1"/>
    <property type="molecule type" value="Genomic_DNA"/>
</dbReference>
<sequence length="143" mass="16401">KWSRLLLPNGQIARSAWREKLRSLDKTRMSRNVKLLINRQIRFAEVLYYTRLAVAEPDTDDVDDNASYHFIDIAVVQMYSPPDDPLLRLSSQTVVSCTLLDEVSVVNVKEIMSVVAMIPHEPRLPSGITEDRFFMLEKPGLDI</sequence>
<accession>A0AAD4EF07</accession>
<feature type="non-terminal residue" evidence="1">
    <location>
        <position position="143"/>
    </location>
</feature>
<dbReference type="RefSeq" id="XP_041230610.1">
    <property type="nucleotide sequence ID" value="XM_041373813.1"/>
</dbReference>
<name>A0AAD4EF07_9AGAM</name>
<protein>
    <submittedName>
        <fullName evidence="1">Uncharacterized protein</fullName>
    </submittedName>
</protein>
<gene>
    <name evidence="1" type="ORF">F5891DRAFT_922696</name>
</gene>
<reference evidence="1" key="1">
    <citation type="journal article" date="2020" name="New Phytol.">
        <title>Comparative genomics reveals dynamic genome evolution in host specialist ectomycorrhizal fungi.</title>
        <authorList>
            <person name="Lofgren L.A."/>
            <person name="Nguyen N.H."/>
            <person name="Vilgalys R."/>
            <person name="Ruytinx J."/>
            <person name="Liao H.L."/>
            <person name="Branco S."/>
            <person name="Kuo A."/>
            <person name="LaButti K."/>
            <person name="Lipzen A."/>
            <person name="Andreopoulos W."/>
            <person name="Pangilinan J."/>
            <person name="Riley R."/>
            <person name="Hundley H."/>
            <person name="Na H."/>
            <person name="Barry K."/>
            <person name="Grigoriev I.V."/>
            <person name="Stajich J.E."/>
            <person name="Kennedy P.G."/>
        </authorList>
    </citation>
    <scope>NUCLEOTIDE SEQUENCE</scope>
    <source>
        <strain evidence="1">FC203</strain>
    </source>
</reference>
<dbReference type="AlphaFoldDB" id="A0AAD4EF07"/>
<keyword evidence="2" id="KW-1185">Reference proteome</keyword>
<comment type="caution">
    <text evidence="1">The sequence shown here is derived from an EMBL/GenBank/DDBJ whole genome shotgun (WGS) entry which is preliminary data.</text>
</comment>